<feature type="region of interest" description="Disordered" evidence="1">
    <location>
        <begin position="324"/>
        <end position="429"/>
    </location>
</feature>
<gene>
    <name evidence="2" type="ORF">M407DRAFT_33353</name>
</gene>
<reference evidence="3" key="2">
    <citation type="submission" date="2015-01" db="EMBL/GenBank/DDBJ databases">
        <title>Evolutionary Origins and Diversification of the Mycorrhizal Mutualists.</title>
        <authorList>
            <consortium name="DOE Joint Genome Institute"/>
            <consortium name="Mycorrhizal Genomics Consortium"/>
            <person name="Kohler A."/>
            <person name="Kuo A."/>
            <person name="Nagy L.G."/>
            <person name="Floudas D."/>
            <person name="Copeland A."/>
            <person name="Barry K.W."/>
            <person name="Cichocki N."/>
            <person name="Veneault-Fourrey C."/>
            <person name="LaButti K."/>
            <person name="Lindquist E.A."/>
            <person name="Lipzen A."/>
            <person name="Lundell T."/>
            <person name="Morin E."/>
            <person name="Murat C."/>
            <person name="Riley R."/>
            <person name="Ohm R."/>
            <person name="Sun H."/>
            <person name="Tunlid A."/>
            <person name="Henrissat B."/>
            <person name="Grigoriev I.V."/>
            <person name="Hibbett D.S."/>
            <person name="Martin F."/>
        </authorList>
    </citation>
    <scope>NUCLEOTIDE SEQUENCE [LARGE SCALE GENOMIC DNA]</scope>
    <source>
        <strain evidence="3">MUT 4182</strain>
    </source>
</reference>
<dbReference type="AlphaFoldDB" id="A0A0C3PQW9"/>
<keyword evidence="2" id="KW-0378">Hydrolase</keyword>
<feature type="compositionally biased region" description="Polar residues" evidence="1">
    <location>
        <begin position="377"/>
        <end position="398"/>
    </location>
</feature>
<dbReference type="OrthoDB" id="3249634at2759"/>
<organism evidence="2 3">
    <name type="scientific">Tulasnella calospora MUT 4182</name>
    <dbReference type="NCBI Taxonomy" id="1051891"/>
    <lineage>
        <taxon>Eukaryota</taxon>
        <taxon>Fungi</taxon>
        <taxon>Dikarya</taxon>
        <taxon>Basidiomycota</taxon>
        <taxon>Agaricomycotina</taxon>
        <taxon>Agaricomycetes</taxon>
        <taxon>Cantharellales</taxon>
        <taxon>Tulasnellaceae</taxon>
        <taxon>Tulasnella</taxon>
    </lineage>
</organism>
<proteinExistence type="predicted"/>
<dbReference type="GO" id="GO:0016787">
    <property type="term" value="F:hydrolase activity"/>
    <property type="evidence" value="ECO:0007669"/>
    <property type="project" value="UniProtKB-KW"/>
</dbReference>
<evidence type="ECO:0000256" key="1">
    <source>
        <dbReference type="SAM" id="MobiDB-lite"/>
    </source>
</evidence>
<evidence type="ECO:0000313" key="3">
    <source>
        <dbReference type="Proteomes" id="UP000054248"/>
    </source>
</evidence>
<dbReference type="HOGENOM" id="CLU_037052_0_0_1"/>
<feature type="compositionally biased region" description="Polar residues" evidence="1">
    <location>
        <begin position="329"/>
        <end position="339"/>
    </location>
</feature>
<feature type="region of interest" description="Disordered" evidence="1">
    <location>
        <begin position="37"/>
        <end position="74"/>
    </location>
</feature>
<evidence type="ECO:0000313" key="2">
    <source>
        <dbReference type="EMBL" id="KIO17000.1"/>
    </source>
</evidence>
<reference evidence="2 3" key="1">
    <citation type="submission" date="2014-04" db="EMBL/GenBank/DDBJ databases">
        <authorList>
            <consortium name="DOE Joint Genome Institute"/>
            <person name="Kuo A."/>
            <person name="Girlanda M."/>
            <person name="Perotto S."/>
            <person name="Kohler A."/>
            <person name="Nagy L.G."/>
            <person name="Floudas D."/>
            <person name="Copeland A."/>
            <person name="Barry K.W."/>
            <person name="Cichocki N."/>
            <person name="Veneault-Fourrey C."/>
            <person name="LaButti K."/>
            <person name="Lindquist E.A."/>
            <person name="Lipzen A."/>
            <person name="Lundell T."/>
            <person name="Morin E."/>
            <person name="Murat C."/>
            <person name="Sun H."/>
            <person name="Tunlid A."/>
            <person name="Henrissat B."/>
            <person name="Grigoriev I.V."/>
            <person name="Hibbett D.S."/>
            <person name="Martin F."/>
            <person name="Nordberg H.P."/>
            <person name="Cantor M.N."/>
            <person name="Hua S.X."/>
        </authorList>
    </citation>
    <scope>NUCLEOTIDE SEQUENCE [LARGE SCALE GENOMIC DNA]</scope>
    <source>
        <strain evidence="2 3">MUT 4182</strain>
    </source>
</reference>
<protein>
    <submittedName>
        <fullName evidence="2">Glycoside hydrolase family 5 protein</fullName>
    </submittedName>
</protein>
<keyword evidence="3" id="KW-1185">Reference proteome</keyword>
<accession>A0A0C3PQW9</accession>
<dbReference type="EMBL" id="KN823446">
    <property type="protein sequence ID" value="KIO17000.1"/>
    <property type="molecule type" value="Genomic_DNA"/>
</dbReference>
<name>A0A0C3PQW9_9AGAM</name>
<dbReference type="Proteomes" id="UP000054248">
    <property type="component" value="Unassembled WGS sequence"/>
</dbReference>
<sequence>MGKARHCIQCGVFLNRRDWAYCSDHCYAQSLAETDGDDSDLELEGNKPFGSSRLGPPPLRSGDRRIPRPPSLSMLKSRPNYQISFGDYKDQPNFLVRSRRGLSWANIPSALQRICSEGSMGNKILDFSLGTEGKYYLVWKDGNETRMETSPGLWEHLNVDFQGGSIRKLQFGAEGTVWGIRSFKKYKARSGGSKMNDKNPFRDFMVEATSGSETYTVQEEPFGQFPDTLARKISEIYPFMEHSDQVDFVAVGKGESWVMGAMQGLCFWDGIEGKLLRDVLKLYNKGRGLRNVVVAPTTDLLYIIETQDGTIHYRVFDEWDPTIRKHLQPSDTPSRGSEASRTKHSPRAHYSQPESSPRWMKSEREGIRSGGSGSSGNRPVSQRTSYSPASPKTSSDNEINGVGSRSDWSLVPRASPSRERNSWSSLPSSDYELGRPSLDFYPPNYPPPYMTYQPASYYYPHPDPFQFYAQNALMANMYRMPPAFGFGAGGGGWNPYGQCGHYPGCSCQGQQRNGGDQMGTAALMAGSTLVAAGMQVAAGAAGCTIM</sequence>